<dbReference type="InterPro" id="IPR011330">
    <property type="entry name" value="Glyco_hydro/deAcase_b/a-brl"/>
</dbReference>
<evidence type="ECO:0000256" key="8">
    <source>
        <dbReference type="SAM" id="SignalP"/>
    </source>
</evidence>
<keyword evidence="7" id="KW-0812">Transmembrane</keyword>
<dbReference type="Gene3D" id="3.20.20.370">
    <property type="entry name" value="Glycoside hydrolase/deacetylase"/>
    <property type="match status" value="1"/>
</dbReference>
<organism evidence="10 11">
    <name type="scientific">Mucor lusitanicus CBS 277.49</name>
    <dbReference type="NCBI Taxonomy" id="747725"/>
    <lineage>
        <taxon>Eukaryota</taxon>
        <taxon>Fungi</taxon>
        <taxon>Fungi incertae sedis</taxon>
        <taxon>Mucoromycota</taxon>
        <taxon>Mucoromycotina</taxon>
        <taxon>Mucoromycetes</taxon>
        <taxon>Mucorales</taxon>
        <taxon>Mucorineae</taxon>
        <taxon>Mucoraceae</taxon>
        <taxon>Mucor</taxon>
    </lineage>
</organism>
<accession>A0A168KTK3</accession>
<evidence type="ECO:0000259" key="9">
    <source>
        <dbReference type="PROSITE" id="PS51677"/>
    </source>
</evidence>
<keyword evidence="7" id="KW-0472">Membrane</keyword>
<dbReference type="OrthoDB" id="407355at2759"/>
<feature type="signal peptide" evidence="8">
    <location>
        <begin position="1"/>
        <end position="24"/>
    </location>
</feature>
<keyword evidence="4" id="KW-0378">Hydrolase</keyword>
<dbReference type="EMBL" id="AMYB01000004">
    <property type="protein sequence ID" value="OAD02751.1"/>
    <property type="molecule type" value="Genomic_DNA"/>
</dbReference>
<dbReference type="GO" id="GO:0016810">
    <property type="term" value="F:hydrolase activity, acting on carbon-nitrogen (but not peptide) bonds"/>
    <property type="evidence" value="ECO:0007669"/>
    <property type="project" value="InterPro"/>
</dbReference>
<evidence type="ECO:0000313" key="11">
    <source>
        <dbReference type="Proteomes" id="UP000077051"/>
    </source>
</evidence>
<evidence type="ECO:0000256" key="7">
    <source>
        <dbReference type="SAM" id="Phobius"/>
    </source>
</evidence>
<dbReference type="STRING" id="747725.A0A168KTK3"/>
<reference evidence="10 11" key="1">
    <citation type="submission" date="2015-06" db="EMBL/GenBank/DDBJ databases">
        <title>Expansion of signal transduction pathways in fungi by whole-genome duplication.</title>
        <authorList>
            <consortium name="DOE Joint Genome Institute"/>
            <person name="Corrochano L.M."/>
            <person name="Kuo A."/>
            <person name="Marcet-Houben M."/>
            <person name="Polaino S."/>
            <person name="Salamov A."/>
            <person name="Villalobos J.M."/>
            <person name="Alvarez M.I."/>
            <person name="Avalos J."/>
            <person name="Benito E.P."/>
            <person name="Benoit I."/>
            <person name="Burger G."/>
            <person name="Camino L.P."/>
            <person name="Canovas D."/>
            <person name="Cerda-Olmedo E."/>
            <person name="Cheng J.-F."/>
            <person name="Dominguez A."/>
            <person name="Elias M."/>
            <person name="Eslava A.P."/>
            <person name="Glaser F."/>
            <person name="Grimwood J."/>
            <person name="Gutierrez G."/>
            <person name="Heitman J."/>
            <person name="Henrissat B."/>
            <person name="Iturriaga E.A."/>
            <person name="Lang B.F."/>
            <person name="Lavin J.L."/>
            <person name="Lee S."/>
            <person name="Li W."/>
            <person name="Lindquist E."/>
            <person name="Lopez-Garcia S."/>
            <person name="Luque E.M."/>
            <person name="Marcos A.T."/>
            <person name="Martin J."/>
            <person name="Mccluskey K."/>
            <person name="Medina H.R."/>
            <person name="Miralles-Duran A."/>
            <person name="Miyazaki A."/>
            <person name="Munoz-Torres E."/>
            <person name="Oguiza J.A."/>
            <person name="Ohm R."/>
            <person name="Olmedo M."/>
            <person name="Orejas M."/>
            <person name="Ortiz-Castellanos L."/>
            <person name="Pisabarro A.G."/>
            <person name="Rodriguez-Romero J."/>
            <person name="Ruiz-Herrera J."/>
            <person name="Ruiz-Vazquez R."/>
            <person name="Sanz C."/>
            <person name="Schackwitz W."/>
            <person name="Schmutz J."/>
            <person name="Shahriari M."/>
            <person name="Shelest E."/>
            <person name="Silva-Franco F."/>
            <person name="Soanes D."/>
            <person name="Syed K."/>
            <person name="Tagua V.G."/>
            <person name="Talbot N.J."/>
            <person name="Thon M."/>
            <person name="De Vries R.P."/>
            <person name="Wiebenga A."/>
            <person name="Yadav J.S."/>
            <person name="Braun E.L."/>
            <person name="Baker S."/>
            <person name="Garre V."/>
            <person name="Horwitz B."/>
            <person name="Torres-Martinez S."/>
            <person name="Idnurm A."/>
            <person name="Herrera-Estrella A."/>
            <person name="Gabaldon T."/>
            <person name="Grigoriev I.V."/>
        </authorList>
    </citation>
    <scope>NUCLEOTIDE SEQUENCE [LARGE SCALE GENOMIC DNA]</scope>
    <source>
        <strain evidence="10 11">CBS 277.49</strain>
    </source>
</reference>
<dbReference type="Pfam" id="PF01522">
    <property type="entry name" value="Polysacc_deac_1"/>
    <property type="match status" value="1"/>
</dbReference>
<dbReference type="AlphaFoldDB" id="A0A168KTK3"/>
<dbReference type="PANTHER" id="PTHR46471">
    <property type="entry name" value="CHITIN DEACETYLASE"/>
    <property type="match status" value="1"/>
</dbReference>
<evidence type="ECO:0000256" key="2">
    <source>
        <dbReference type="ARBA" id="ARBA00022723"/>
    </source>
</evidence>
<dbReference type="SUPFAM" id="SSF88713">
    <property type="entry name" value="Glycoside hydrolase/deacetylase"/>
    <property type="match status" value="1"/>
</dbReference>
<keyword evidence="3 8" id="KW-0732">Signal</keyword>
<dbReference type="GO" id="GO:0046872">
    <property type="term" value="F:metal ion binding"/>
    <property type="evidence" value="ECO:0007669"/>
    <property type="project" value="UniProtKB-KW"/>
</dbReference>
<feature type="region of interest" description="Disordered" evidence="6">
    <location>
        <begin position="71"/>
        <end position="93"/>
    </location>
</feature>
<proteinExistence type="predicted"/>
<evidence type="ECO:0000256" key="5">
    <source>
        <dbReference type="ARBA" id="ARBA00023277"/>
    </source>
</evidence>
<protein>
    <submittedName>
        <fullName evidence="10">Chitin deacetylase</fullName>
    </submittedName>
</protein>
<dbReference type="GO" id="GO:0005975">
    <property type="term" value="P:carbohydrate metabolic process"/>
    <property type="evidence" value="ECO:0007669"/>
    <property type="project" value="InterPro"/>
</dbReference>
<evidence type="ECO:0000256" key="3">
    <source>
        <dbReference type="ARBA" id="ARBA00022729"/>
    </source>
</evidence>
<keyword evidence="11" id="KW-1185">Reference proteome</keyword>
<keyword evidence="7" id="KW-1133">Transmembrane helix</keyword>
<keyword evidence="5" id="KW-0119">Carbohydrate metabolism</keyword>
<gene>
    <name evidence="10" type="ORF">MUCCIDRAFT_162369</name>
</gene>
<evidence type="ECO:0000256" key="4">
    <source>
        <dbReference type="ARBA" id="ARBA00022801"/>
    </source>
</evidence>
<name>A0A168KTK3_MUCCL</name>
<comment type="cofactor">
    <cofactor evidence="1">
        <name>Co(2+)</name>
        <dbReference type="ChEBI" id="CHEBI:48828"/>
    </cofactor>
</comment>
<dbReference type="InterPro" id="IPR002509">
    <property type="entry name" value="NODB_dom"/>
</dbReference>
<feature type="transmembrane region" description="Helical" evidence="7">
    <location>
        <begin position="448"/>
        <end position="466"/>
    </location>
</feature>
<sequence length="467" mass="51573">MSYYYQRIATLLVFSLFILQILAAASVQDADAGKKLTLTFDEVNKKATSTTATEPTQTPSADTDLDAAAAADKDKIQPQQVKPQHDETDEEEYEEIEIISGDEDALLGEEDMMNEEVLENPPPPQEIEPFVDEEEAEPSATVDAASASASASLYDEDAISANALSLPQSSSTRPAVAQVTGCRTQGQIALTYSEGPSDVTAKIVRQLTKADARANFFVNATWLYTQQYAMVVQNIYNAGHFIGMTYRVANDDPSALTDEDIRTDILNNAHIIETLINVAPKYVRLHYTEEKDVRTEGILRDLGFIIVGYNLDSQDYMKKEATGANSIQEIYSETFKKYKDTYDAKGSFISIQYDLPYTGSLNAVSHIINTIDEEGYTMVRLDGCLNDPKPYKRFANSTEYVGDKFSFESTGYHQGQKSIVLDATDTADIEEDEFKIQGLKTSQAAAQLAPFMTATLCIIGAIFTLFL</sequence>
<feature type="domain" description="NodB homology" evidence="9">
    <location>
        <begin position="186"/>
        <end position="379"/>
    </location>
</feature>
<feature type="chain" id="PRO_5007898522" evidence="8">
    <location>
        <begin position="25"/>
        <end position="467"/>
    </location>
</feature>
<keyword evidence="2" id="KW-0479">Metal-binding</keyword>
<dbReference type="Proteomes" id="UP000077051">
    <property type="component" value="Unassembled WGS sequence"/>
</dbReference>
<evidence type="ECO:0000256" key="6">
    <source>
        <dbReference type="SAM" id="MobiDB-lite"/>
    </source>
</evidence>
<dbReference type="PANTHER" id="PTHR46471:SF2">
    <property type="entry name" value="CHITIN DEACETYLASE-RELATED"/>
    <property type="match status" value="1"/>
</dbReference>
<dbReference type="VEuPathDB" id="FungiDB:MUCCIDRAFT_162369"/>
<dbReference type="PROSITE" id="PS51677">
    <property type="entry name" value="NODB"/>
    <property type="match status" value="1"/>
</dbReference>
<evidence type="ECO:0000313" key="10">
    <source>
        <dbReference type="EMBL" id="OAD02751.1"/>
    </source>
</evidence>
<comment type="caution">
    <text evidence="10">The sequence shown here is derived from an EMBL/GenBank/DDBJ whole genome shotgun (WGS) entry which is preliminary data.</text>
</comment>
<evidence type="ECO:0000256" key="1">
    <source>
        <dbReference type="ARBA" id="ARBA00001941"/>
    </source>
</evidence>